<accession>A0ABD1SJU3</accession>
<sequence>MYTFRNHVLNCEMYQVLAMKVDELRSTVEGAEDIDAWSLENTALHAQLNFFEDAKVWAVYDITKAGTIQMKVESQLRVCQNIIHAKDKELTKALAELSRAKDLLANLEVPGYADRS</sequence>
<dbReference type="EMBL" id="JBFOLJ010000010">
    <property type="protein sequence ID" value="KAL2500988.1"/>
    <property type="molecule type" value="Genomic_DNA"/>
</dbReference>
<proteinExistence type="predicted"/>
<dbReference type="Proteomes" id="UP001604277">
    <property type="component" value="Unassembled WGS sequence"/>
</dbReference>
<evidence type="ECO:0000313" key="2">
    <source>
        <dbReference type="Proteomes" id="UP001604277"/>
    </source>
</evidence>
<evidence type="ECO:0000313" key="1">
    <source>
        <dbReference type="EMBL" id="KAL2500988.1"/>
    </source>
</evidence>
<organism evidence="1 2">
    <name type="scientific">Forsythia ovata</name>
    <dbReference type="NCBI Taxonomy" id="205694"/>
    <lineage>
        <taxon>Eukaryota</taxon>
        <taxon>Viridiplantae</taxon>
        <taxon>Streptophyta</taxon>
        <taxon>Embryophyta</taxon>
        <taxon>Tracheophyta</taxon>
        <taxon>Spermatophyta</taxon>
        <taxon>Magnoliopsida</taxon>
        <taxon>eudicotyledons</taxon>
        <taxon>Gunneridae</taxon>
        <taxon>Pentapetalae</taxon>
        <taxon>asterids</taxon>
        <taxon>lamiids</taxon>
        <taxon>Lamiales</taxon>
        <taxon>Oleaceae</taxon>
        <taxon>Forsythieae</taxon>
        <taxon>Forsythia</taxon>
    </lineage>
</organism>
<protein>
    <submittedName>
        <fullName evidence="1">Uncharacterized protein</fullName>
    </submittedName>
</protein>
<gene>
    <name evidence="1" type="ORF">Fot_34836</name>
</gene>
<keyword evidence="2" id="KW-1185">Reference proteome</keyword>
<dbReference type="AlphaFoldDB" id="A0ABD1SJU3"/>
<name>A0ABD1SJU3_9LAMI</name>
<comment type="caution">
    <text evidence="1">The sequence shown here is derived from an EMBL/GenBank/DDBJ whole genome shotgun (WGS) entry which is preliminary data.</text>
</comment>
<reference evidence="2" key="1">
    <citation type="submission" date="2024-07" db="EMBL/GenBank/DDBJ databases">
        <title>Two chromosome-level genome assemblies of Korean endemic species Abeliophyllum distichum and Forsythia ovata (Oleaceae).</title>
        <authorList>
            <person name="Jang H."/>
        </authorList>
    </citation>
    <scope>NUCLEOTIDE SEQUENCE [LARGE SCALE GENOMIC DNA]</scope>
</reference>